<dbReference type="AlphaFoldDB" id="A0A8T3BMW8"/>
<comment type="caution">
    <text evidence="1">The sequence shown here is derived from an EMBL/GenBank/DDBJ whole genome shotgun (WGS) entry which is preliminary data.</text>
</comment>
<dbReference type="PANTHER" id="PTHR35046:SF18">
    <property type="entry name" value="RNA-DIRECTED DNA POLYMERASE"/>
    <property type="match status" value="1"/>
</dbReference>
<dbReference type="Gene3D" id="3.10.10.10">
    <property type="entry name" value="HIV Type 1 Reverse Transcriptase, subunit A, domain 1"/>
    <property type="match status" value="1"/>
</dbReference>
<dbReference type="OrthoDB" id="1934635at2759"/>
<dbReference type="EMBL" id="JAGYWB010000007">
    <property type="protein sequence ID" value="KAI0515818.1"/>
    <property type="molecule type" value="Genomic_DNA"/>
</dbReference>
<accession>A0A8T3BMW8</accession>
<dbReference type="SUPFAM" id="SSF56672">
    <property type="entry name" value="DNA/RNA polymerases"/>
    <property type="match status" value="1"/>
</dbReference>
<dbReference type="Proteomes" id="UP000829196">
    <property type="component" value="Unassembled WGS sequence"/>
</dbReference>
<evidence type="ECO:0000313" key="2">
    <source>
        <dbReference type="Proteomes" id="UP000829196"/>
    </source>
</evidence>
<sequence length="188" mass="21127">MDVCHLILGRPWQFDVDAHYEGRANVYSLDWKGRKLRLLPKPTEASMSVTGATKQAAAHLVSGPVLIQSWREPSPMFALLIVETTEREAADTVYAEDIRLLLQQFKDVCPHELPAELPPLRNIQHQIDFHPNAMLPNLPHYRLSPKEQQILAGIVDDLLQKQLIQSSLSPCAVPALLVQKRTVIGECV</sequence>
<gene>
    <name evidence="1" type="ORF">KFK09_008486</name>
</gene>
<keyword evidence="2" id="KW-1185">Reference proteome</keyword>
<evidence type="ECO:0000313" key="1">
    <source>
        <dbReference type="EMBL" id="KAI0515818.1"/>
    </source>
</evidence>
<dbReference type="InterPro" id="IPR043502">
    <property type="entry name" value="DNA/RNA_pol_sf"/>
</dbReference>
<protein>
    <submittedName>
        <fullName evidence="1">Uncharacterized protein</fullName>
    </submittedName>
</protein>
<organism evidence="1 2">
    <name type="scientific">Dendrobium nobile</name>
    <name type="common">Orchid</name>
    <dbReference type="NCBI Taxonomy" id="94219"/>
    <lineage>
        <taxon>Eukaryota</taxon>
        <taxon>Viridiplantae</taxon>
        <taxon>Streptophyta</taxon>
        <taxon>Embryophyta</taxon>
        <taxon>Tracheophyta</taxon>
        <taxon>Spermatophyta</taxon>
        <taxon>Magnoliopsida</taxon>
        <taxon>Liliopsida</taxon>
        <taxon>Asparagales</taxon>
        <taxon>Orchidaceae</taxon>
        <taxon>Epidendroideae</taxon>
        <taxon>Malaxideae</taxon>
        <taxon>Dendrobiinae</taxon>
        <taxon>Dendrobium</taxon>
    </lineage>
</organism>
<proteinExistence type="predicted"/>
<reference evidence="1" key="1">
    <citation type="journal article" date="2022" name="Front. Genet.">
        <title>Chromosome-Scale Assembly of the Dendrobium nobile Genome Provides Insights Into the Molecular Mechanism of the Biosynthesis of the Medicinal Active Ingredient of Dendrobium.</title>
        <authorList>
            <person name="Xu Q."/>
            <person name="Niu S.-C."/>
            <person name="Li K.-L."/>
            <person name="Zheng P.-J."/>
            <person name="Zhang X.-J."/>
            <person name="Jia Y."/>
            <person name="Liu Y."/>
            <person name="Niu Y.-X."/>
            <person name="Yu L.-H."/>
            <person name="Chen D.-F."/>
            <person name="Zhang G.-Q."/>
        </authorList>
    </citation>
    <scope>NUCLEOTIDE SEQUENCE</scope>
    <source>
        <tissue evidence="1">Leaf</tissue>
    </source>
</reference>
<dbReference type="PANTHER" id="PTHR35046">
    <property type="entry name" value="ZINC KNUCKLE (CCHC-TYPE) FAMILY PROTEIN"/>
    <property type="match status" value="1"/>
</dbReference>
<name>A0A8T3BMW8_DENNO</name>